<feature type="domain" description="Arrestin-like N-terminal" evidence="2">
    <location>
        <begin position="39"/>
        <end position="145"/>
    </location>
</feature>
<evidence type="ECO:0000259" key="2">
    <source>
        <dbReference type="Pfam" id="PF00339"/>
    </source>
</evidence>
<protein>
    <recommendedName>
        <fullName evidence="2">Arrestin-like N-terminal domain-containing protein</fullName>
    </recommendedName>
</protein>
<accession>A0ABR4NE24</accession>
<gene>
    <name evidence="3" type="ORF">HK105_202628</name>
</gene>
<feature type="region of interest" description="Disordered" evidence="1">
    <location>
        <begin position="248"/>
        <end position="271"/>
    </location>
</feature>
<dbReference type="InterPro" id="IPR011021">
    <property type="entry name" value="Arrestin-like_N"/>
</dbReference>
<feature type="compositionally biased region" description="Low complexity" evidence="1">
    <location>
        <begin position="512"/>
        <end position="525"/>
    </location>
</feature>
<keyword evidence="4" id="KW-1185">Reference proteome</keyword>
<reference evidence="3 4" key="1">
    <citation type="submission" date="2023-09" db="EMBL/GenBank/DDBJ databases">
        <title>Pangenome analysis of Batrachochytrium dendrobatidis and related Chytrids.</title>
        <authorList>
            <person name="Yacoub M.N."/>
            <person name="Stajich J.E."/>
            <person name="James T.Y."/>
        </authorList>
    </citation>
    <scope>NUCLEOTIDE SEQUENCE [LARGE SCALE GENOMIC DNA]</scope>
    <source>
        <strain evidence="3 4">JEL0888</strain>
    </source>
</reference>
<feature type="region of interest" description="Disordered" evidence="1">
    <location>
        <begin position="512"/>
        <end position="555"/>
    </location>
</feature>
<dbReference type="EMBL" id="JADGIZ020000009">
    <property type="protein sequence ID" value="KAL2917755.1"/>
    <property type="molecule type" value="Genomic_DNA"/>
</dbReference>
<comment type="caution">
    <text evidence="3">The sequence shown here is derived from an EMBL/GenBank/DDBJ whole genome shotgun (WGS) entry which is preliminary data.</text>
</comment>
<dbReference type="Proteomes" id="UP001527925">
    <property type="component" value="Unassembled WGS sequence"/>
</dbReference>
<sequence length="555" mass="58869">MLDIVLDSSTYVLVRGEAAGEPASGANATKPLAGRPGLNVLSGAVVLDLDQPLCDVDSLELRFVGAVVSKLDDDGRSFRGSERLFDKKIDLLAAQGPAPLASPGATTLAARRHEFHFNIRLPTRMPPSVASEHIQVQYLLVAAVHFQNGCCGWIPMLARDSILAKREVRVRCGVVGVDSGFSSAGTTDVIDAAFMERVEACQAMLHDEAVAAARRRSSGGDKTIAAAPDDGGPDGFATLDEAADGAVPNADAIKPNIDPDSAKSADGDSQDAAAKINPAEMPILVVVRPTAGDANGSHADDEIDRMGQRAPELLWTPTCNVLAYVPTFAALDQATLRLHLRLAETHSPARVDWELMQTEEYQFRYDVSGSRMSDAKFEPGECTREYGHILADGIVTTFDEAPPASGEPCERAFMVDLDLSGGRRSDVEAVEDIRSTVATVMHYLNLKLSLVCDNEPARTETYRATCPLVMHDLAPSGEGSARAEPAGECVDQHVPLKIEPLASQAVAACSDAAAPAAEPDAAAPAMHDGLRRRRVGESLQSGAEEEASTTAPDTE</sequence>
<dbReference type="Gene3D" id="2.60.40.640">
    <property type="match status" value="1"/>
</dbReference>
<evidence type="ECO:0000313" key="3">
    <source>
        <dbReference type="EMBL" id="KAL2917755.1"/>
    </source>
</evidence>
<proteinExistence type="predicted"/>
<dbReference type="Pfam" id="PF00339">
    <property type="entry name" value="Arrestin_N"/>
    <property type="match status" value="1"/>
</dbReference>
<organism evidence="3 4">
    <name type="scientific">Polyrhizophydium stewartii</name>
    <dbReference type="NCBI Taxonomy" id="2732419"/>
    <lineage>
        <taxon>Eukaryota</taxon>
        <taxon>Fungi</taxon>
        <taxon>Fungi incertae sedis</taxon>
        <taxon>Chytridiomycota</taxon>
        <taxon>Chytridiomycota incertae sedis</taxon>
        <taxon>Chytridiomycetes</taxon>
        <taxon>Rhizophydiales</taxon>
        <taxon>Rhizophydiales incertae sedis</taxon>
        <taxon>Polyrhizophydium</taxon>
    </lineage>
</organism>
<dbReference type="InterPro" id="IPR014752">
    <property type="entry name" value="Arrestin-like_C"/>
</dbReference>
<evidence type="ECO:0000313" key="4">
    <source>
        <dbReference type="Proteomes" id="UP001527925"/>
    </source>
</evidence>
<evidence type="ECO:0000256" key="1">
    <source>
        <dbReference type="SAM" id="MobiDB-lite"/>
    </source>
</evidence>
<name>A0ABR4NE24_9FUNG</name>